<dbReference type="AlphaFoldDB" id="A0A6A6BEJ2"/>
<proteinExistence type="predicted"/>
<dbReference type="InterPro" id="IPR019416">
    <property type="entry name" value="NCBP3"/>
</dbReference>
<dbReference type="EMBL" id="ML995484">
    <property type="protein sequence ID" value="KAF2142582.1"/>
    <property type="molecule type" value="Genomic_DNA"/>
</dbReference>
<feature type="region of interest" description="Disordered" evidence="1">
    <location>
        <begin position="60"/>
        <end position="79"/>
    </location>
</feature>
<evidence type="ECO:0000256" key="1">
    <source>
        <dbReference type="SAM" id="MobiDB-lite"/>
    </source>
</evidence>
<feature type="compositionally biased region" description="Basic and acidic residues" evidence="1">
    <location>
        <begin position="212"/>
        <end position="222"/>
    </location>
</feature>
<evidence type="ECO:0000313" key="2">
    <source>
        <dbReference type="EMBL" id="KAF2142582.1"/>
    </source>
</evidence>
<dbReference type="GO" id="GO:0005634">
    <property type="term" value="C:nucleus"/>
    <property type="evidence" value="ECO:0007669"/>
    <property type="project" value="TreeGrafter"/>
</dbReference>
<feature type="region of interest" description="Disordered" evidence="1">
    <location>
        <begin position="432"/>
        <end position="539"/>
    </location>
</feature>
<keyword evidence="3" id="KW-1185">Reference proteome</keyword>
<dbReference type="PANTHER" id="PTHR16291:SF0">
    <property type="entry name" value="NUCLEAR CAP-BINDING PROTEIN SUBUNIT 3"/>
    <property type="match status" value="1"/>
</dbReference>
<gene>
    <name evidence="2" type="ORF">K452DRAFT_21062</name>
</gene>
<dbReference type="GO" id="GO:0000340">
    <property type="term" value="F:RNA 7-methylguanosine cap binding"/>
    <property type="evidence" value="ECO:0007669"/>
    <property type="project" value="InterPro"/>
</dbReference>
<name>A0A6A6BEJ2_9PEZI</name>
<dbReference type="GeneID" id="54293666"/>
<protein>
    <submittedName>
        <fullName evidence="2">Uncharacterized protein</fullName>
    </submittedName>
</protein>
<dbReference type="GO" id="GO:0003729">
    <property type="term" value="F:mRNA binding"/>
    <property type="evidence" value="ECO:0007669"/>
    <property type="project" value="InterPro"/>
</dbReference>
<accession>A0A6A6BEJ2</accession>
<reference evidence="2" key="1">
    <citation type="journal article" date="2020" name="Stud. Mycol.">
        <title>101 Dothideomycetes genomes: a test case for predicting lifestyles and emergence of pathogens.</title>
        <authorList>
            <person name="Haridas S."/>
            <person name="Albert R."/>
            <person name="Binder M."/>
            <person name="Bloem J."/>
            <person name="Labutti K."/>
            <person name="Salamov A."/>
            <person name="Andreopoulos B."/>
            <person name="Baker S."/>
            <person name="Barry K."/>
            <person name="Bills G."/>
            <person name="Bluhm B."/>
            <person name="Cannon C."/>
            <person name="Castanera R."/>
            <person name="Culley D."/>
            <person name="Daum C."/>
            <person name="Ezra D."/>
            <person name="Gonzalez J."/>
            <person name="Henrissat B."/>
            <person name="Kuo A."/>
            <person name="Liang C."/>
            <person name="Lipzen A."/>
            <person name="Lutzoni F."/>
            <person name="Magnuson J."/>
            <person name="Mondo S."/>
            <person name="Nolan M."/>
            <person name="Ohm R."/>
            <person name="Pangilinan J."/>
            <person name="Park H.-J."/>
            <person name="Ramirez L."/>
            <person name="Alfaro M."/>
            <person name="Sun H."/>
            <person name="Tritt A."/>
            <person name="Yoshinaga Y."/>
            <person name="Zwiers L.-H."/>
            <person name="Turgeon B."/>
            <person name="Goodwin S."/>
            <person name="Spatafora J."/>
            <person name="Crous P."/>
            <person name="Grigoriev I."/>
        </authorList>
    </citation>
    <scope>NUCLEOTIDE SEQUENCE</scope>
    <source>
        <strain evidence="2">CBS 121167</strain>
    </source>
</reference>
<dbReference type="PANTHER" id="PTHR16291">
    <property type="entry name" value="NUCLEAR CAP-BINDING PROTEIN SUBUNIT 3"/>
    <property type="match status" value="1"/>
</dbReference>
<dbReference type="Proteomes" id="UP000799438">
    <property type="component" value="Unassembled WGS sequence"/>
</dbReference>
<sequence length="539" mass="59007">METSNVMPNAGFGLNGGDLAPAQDIMNADMDIDMDIDLTVDPETAELEAEAMKMDHLSSAPIPEGAVDQPPLTTEPQPEKVHVRGLDNLTTGSIKAFAMEHYPSDAYVRLEWIDDTSANIIYETADAARDALLALTDPAVIDPQSKHEVELRKAKPMTSHPDADLFVRQAVVTDLKKARAHEASRFYLMNPEHDPRERKRRHQDLGRGAGDYNRRRFDDREQRRRRNQDTFDVDMYDESGEGGGEAPRARSRRHRRDSYSDFSSGDERRGGRRRAVRGRGGDLFGDGSKSDGRLRNRSASPLRDGDGRLGFEEDPVAMQRRVRRRSQTPPSAYRARENGAMAQAAGGNEGKELFPVQAPKSALLSSSSGTATPAANSGNSNSTKELFPSKHIPGKRSRELFPNKTAHSNHRRQDALDAADISDAAFTQLRANSSLEDRITPSDGSNGRSLEDRINSGSNSKAHSRPPAEGFSVRGASRSEHGEPAPGFSIRGAAGEAPRELFPLKSGKGGSGGNAGKELFAEKIKGRGGPRRRAEDMFF</sequence>
<feature type="region of interest" description="Disordered" evidence="1">
    <location>
        <begin position="186"/>
        <end position="416"/>
    </location>
</feature>
<dbReference type="Pfam" id="PF10309">
    <property type="entry name" value="NCBP3"/>
    <property type="match status" value="1"/>
</dbReference>
<dbReference type="RefSeq" id="XP_033398294.1">
    <property type="nucleotide sequence ID" value="XM_033536170.1"/>
</dbReference>
<feature type="compositionally biased region" description="Low complexity" evidence="1">
    <location>
        <begin position="358"/>
        <end position="378"/>
    </location>
</feature>
<evidence type="ECO:0000313" key="3">
    <source>
        <dbReference type="Proteomes" id="UP000799438"/>
    </source>
</evidence>
<organism evidence="2 3">
    <name type="scientific">Aplosporella prunicola CBS 121167</name>
    <dbReference type="NCBI Taxonomy" id="1176127"/>
    <lineage>
        <taxon>Eukaryota</taxon>
        <taxon>Fungi</taxon>
        <taxon>Dikarya</taxon>
        <taxon>Ascomycota</taxon>
        <taxon>Pezizomycotina</taxon>
        <taxon>Dothideomycetes</taxon>
        <taxon>Dothideomycetes incertae sedis</taxon>
        <taxon>Botryosphaeriales</taxon>
        <taxon>Aplosporellaceae</taxon>
        <taxon>Aplosporella</taxon>
    </lineage>
</organism>
<dbReference type="OrthoDB" id="422106at2759"/>
<feature type="compositionally biased region" description="Acidic residues" evidence="1">
    <location>
        <begin position="231"/>
        <end position="240"/>
    </location>
</feature>